<keyword evidence="1" id="KW-0378">Hydrolase</keyword>
<evidence type="ECO:0000256" key="1">
    <source>
        <dbReference type="ARBA" id="ARBA00022801"/>
    </source>
</evidence>
<dbReference type="InterPro" id="IPR051695">
    <property type="entry name" value="Phosphoglycerate_Mutase"/>
</dbReference>
<reference evidence="4 5" key="1">
    <citation type="submission" date="2018-02" db="EMBL/GenBank/DDBJ databases">
        <title>novel marine gammaproteobacteria from coastal saline agro ecosystem.</title>
        <authorList>
            <person name="Krishnan R."/>
            <person name="Ramesh Kumar N."/>
        </authorList>
    </citation>
    <scope>NUCLEOTIDE SEQUENCE [LARGE SCALE GENOMIC DNA]</scope>
    <source>
        <strain evidence="4 5">228</strain>
    </source>
</reference>
<dbReference type="OrthoDB" id="9781415at2"/>
<evidence type="ECO:0000256" key="2">
    <source>
        <dbReference type="PIRSR" id="PIRSR613078-1"/>
    </source>
</evidence>
<dbReference type="PANTHER" id="PTHR46517:SF1">
    <property type="entry name" value="FRUCTOSE-2,6-BISPHOSPHATASE TIGAR"/>
    <property type="match status" value="1"/>
</dbReference>
<dbReference type="InterPro" id="IPR029033">
    <property type="entry name" value="His_PPase_superfam"/>
</dbReference>
<evidence type="ECO:0000313" key="5">
    <source>
        <dbReference type="Proteomes" id="UP000238196"/>
    </source>
</evidence>
<dbReference type="SUPFAM" id="SSF53254">
    <property type="entry name" value="Phosphoglycerate mutase-like"/>
    <property type="match status" value="1"/>
</dbReference>
<dbReference type="PANTHER" id="PTHR46517">
    <property type="entry name" value="FRUCTOSE-2,6-BISPHOSPHATASE TIGAR"/>
    <property type="match status" value="1"/>
</dbReference>
<dbReference type="InterPro" id="IPR013078">
    <property type="entry name" value="His_Pase_superF_clade-1"/>
</dbReference>
<accession>A0A2S5KIJ9</accession>
<dbReference type="EMBL" id="PRLP01000143">
    <property type="protein sequence ID" value="PPC74582.1"/>
    <property type="molecule type" value="Genomic_DNA"/>
</dbReference>
<sequence length="190" mass="20753">MTLSLPALLARPFVFVRHGETAPNRQGIIAGSTDVPLNAEGEQQARSASVLVSQQHWSVVAVSPMLRARQTASLLLPDASHHLIDDLRERHWGQLEGQPLAVLPPYEQTPPGGESWSAFQLRVLQSLNLLLTQYELPLIVAHSGIFRVIRQAISGTPYGERIGNVQPLLIQPDSQGGWQLLPLTPTITAS</sequence>
<feature type="active site" description="Tele-phosphohistidine intermediate" evidence="2">
    <location>
        <position position="18"/>
    </location>
</feature>
<feature type="binding site" evidence="3">
    <location>
        <position position="67"/>
    </location>
    <ligand>
        <name>substrate</name>
    </ligand>
</feature>
<dbReference type="CDD" id="cd07067">
    <property type="entry name" value="HP_PGM_like"/>
    <property type="match status" value="1"/>
</dbReference>
<proteinExistence type="predicted"/>
<gene>
    <name evidence="4" type="ORF">C4K68_25005</name>
</gene>
<feature type="active site" description="Proton donor/acceptor" evidence="2">
    <location>
        <position position="89"/>
    </location>
</feature>
<dbReference type="GO" id="GO:0004331">
    <property type="term" value="F:fructose-2,6-bisphosphate 2-phosphatase activity"/>
    <property type="evidence" value="ECO:0007669"/>
    <property type="project" value="TreeGrafter"/>
</dbReference>
<dbReference type="GO" id="GO:0043456">
    <property type="term" value="P:regulation of pentose-phosphate shunt"/>
    <property type="evidence" value="ECO:0007669"/>
    <property type="project" value="TreeGrafter"/>
</dbReference>
<protein>
    <submittedName>
        <fullName evidence="4">Histidine phosphatase family protein</fullName>
    </submittedName>
</protein>
<feature type="binding site" evidence="3">
    <location>
        <begin position="17"/>
        <end position="24"/>
    </location>
    <ligand>
        <name>substrate</name>
    </ligand>
</feature>
<comment type="caution">
    <text evidence="4">The sequence shown here is derived from an EMBL/GenBank/DDBJ whole genome shotgun (WGS) entry which is preliminary data.</text>
</comment>
<evidence type="ECO:0000313" key="4">
    <source>
        <dbReference type="EMBL" id="PPC74582.1"/>
    </source>
</evidence>
<name>A0A2S5KIJ9_9PROT</name>
<evidence type="ECO:0000256" key="3">
    <source>
        <dbReference type="PIRSR" id="PIRSR613078-2"/>
    </source>
</evidence>
<dbReference type="Gene3D" id="3.40.50.1240">
    <property type="entry name" value="Phosphoglycerate mutase-like"/>
    <property type="match status" value="1"/>
</dbReference>
<dbReference type="Proteomes" id="UP000238196">
    <property type="component" value="Unassembled WGS sequence"/>
</dbReference>
<dbReference type="GO" id="GO:0045820">
    <property type="term" value="P:negative regulation of glycolytic process"/>
    <property type="evidence" value="ECO:0007669"/>
    <property type="project" value="TreeGrafter"/>
</dbReference>
<dbReference type="AlphaFoldDB" id="A0A2S5KIJ9"/>
<organism evidence="4 5">
    <name type="scientific">Proteobacteria bacterium 228</name>
    <dbReference type="NCBI Taxonomy" id="2083153"/>
    <lineage>
        <taxon>Bacteria</taxon>
        <taxon>Pseudomonadati</taxon>
        <taxon>Pseudomonadota</taxon>
    </lineage>
</organism>
<dbReference type="SMART" id="SM00855">
    <property type="entry name" value="PGAM"/>
    <property type="match status" value="1"/>
</dbReference>
<dbReference type="Pfam" id="PF00300">
    <property type="entry name" value="His_Phos_1"/>
    <property type="match status" value="1"/>
</dbReference>
<dbReference type="GO" id="GO:0005829">
    <property type="term" value="C:cytosol"/>
    <property type="evidence" value="ECO:0007669"/>
    <property type="project" value="TreeGrafter"/>
</dbReference>